<comment type="subcellular location">
    <subcellularLocation>
        <location evidence="2">Membrane</location>
    </subcellularLocation>
</comment>
<dbReference type="AlphaFoldDB" id="A0A975GMS4"/>
<dbReference type="EC" id="2.7.13.3" evidence="3"/>
<dbReference type="Pfam" id="PF17149">
    <property type="entry name" value="CHASE5"/>
    <property type="match status" value="1"/>
</dbReference>
<evidence type="ECO:0000259" key="12">
    <source>
        <dbReference type="PROSITE" id="PS50112"/>
    </source>
</evidence>
<evidence type="ECO:0000256" key="10">
    <source>
        <dbReference type="SAM" id="Phobius"/>
    </source>
</evidence>
<dbReference type="SUPFAM" id="SSF55874">
    <property type="entry name" value="ATPase domain of HSP90 chaperone/DNA topoisomerase II/histidine kinase"/>
    <property type="match status" value="1"/>
</dbReference>
<keyword evidence="10" id="KW-0812">Transmembrane</keyword>
<dbReference type="PANTHER" id="PTHR43065">
    <property type="entry name" value="SENSOR HISTIDINE KINASE"/>
    <property type="match status" value="1"/>
</dbReference>
<evidence type="ECO:0000256" key="3">
    <source>
        <dbReference type="ARBA" id="ARBA00012438"/>
    </source>
</evidence>
<dbReference type="PROSITE" id="PS50112">
    <property type="entry name" value="PAS"/>
    <property type="match status" value="1"/>
</dbReference>
<dbReference type="CDD" id="cd00082">
    <property type="entry name" value="HisKA"/>
    <property type="match status" value="1"/>
</dbReference>
<dbReference type="Proteomes" id="UP000663722">
    <property type="component" value="Chromosome"/>
</dbReference>
<accession>A0A975GMS4</accession>
<organism evidence="14 15">
    <name type="scientific">Desulfonema magnum</name>
    <dbReference type="NCBI Taxonomy" id="45655"/>
    <lineage>
        <taxon>Bacteria</taxon>
        <taxon>Pseudomonadati</taxon>
        <taxon>Thermodesulfobacteriota</taxon>
        <taxon>Desulfobacteria</taxon>
        <taxon>Desulfobacterales</taxon>
        <taxon>Desulfococcaceae</taxon>
        <taxon>Desulfonema</taxon>
    </lineage>
</organism>
<dbReference type="GO" id="GO:0016020">
    <property type="term" value="C:membrane"/>
    <property type="evidence" value="ECO:0007669"/>
    <property type="project" value="UniProtKB-SubCell"/>
</dbReference>
<dbReference type="Pfam" id="PF02518">
    <property type="entry name" value="HATPase_c"/>
    <property type="match status" value="1"/>
</dbReference>
<dbReference type="EMBL" id="CP061800">
    <property type="protein sequence ID" value="QTA87236.1"/>
    <property type="molecule type" value="Genomic_DNA"/>
</dbReference>
<dbReference type="PROSITE" id="PS50885">
    <property type="entry name" value="HAMP"/>
    <property type="match status" value="1"/>
</dbReference>
<protein>
    <recommendedName>
        <fullName evidence="3">histidine kinase</fullName>
        <ecNumber evidence="3">2.7.13.3</ecNumber>
    </recommendedName>
</protein>
<feature type="transmembrane region" description="Helical" evidence="10">
    <location>
        <begin position="21"/>
        <end position="43"/>
    </location>
</feature>
<evidence type="ECO:0000256" key="7">
    <source>
        <dbReference type="ARBA" id="ARBA00022777"/>
    </source>
</evidence>
<dbReference type="PROSITE" id="PS50109">
    <property type="entry name" value="HIS_KIN"/>
    <property type="match status" value="1"/>
</dbReference>
<evidence type="ECO:0000259" key="13">
    <source>
        <dbReference type="PROSITE" id="PS50885"/>
    </source>
</evidence>
<dbReference type="Pfam" id="PF00512">
    <property type="entry name" value="HisKA"/>
    <property type="match status" value="1"/>
</dbReference>
<dbReference type="InterPro" id="IPR003661">
    <property type="entry name" value="HisK_dim/P_dom"/>
</dbReference>
<evidence type="ECO:0000313" key="14">
    <source>
        <dbReference type="EMBL" id="QTA87236.1"/>
    </source>
</evidence>
<evidence type="ECO:0000256" key="9">
    <source>
        <dbReference type="ARBA" id="ARBA00023012"/>
    </source>
</evidence>
<dbReference type="GO" id="GO:0005524">
    <property type="term" value="F:ATP binding"/>
    <property type="evidence" value="ECO:0007669"/>
    <property type="project" value="UniProtKB-KW"/>
</dbReference>
<proteinExistence type="predicted"/>
<feature type="transmembrane region" description="Helical" evidence="10">
    <location>
        <begin position="154"/>
        <end position="180"/>
    </location>
</feature>
<dbReference type="Gene3D" id="1.10.287.130">
    <property type="match status" value="1"/>
</dbReference>
<evidence type="ECO:0000256" key="8">
    <source>
        <dbReference type="ARBA" id="ARBA00022840"/>
    </source>
</evidence>
<dbReference type="PANTHER" id="PTHR43065:SF42">
    <property type="entry name" value="TWO-COMPONENT SENSOR PPRA"/>
    <property type="match status" value="1"/>
</dbReference>
<feature type="domain" description="Histidine kinase" evidence="11">
    <location>
        <begin position="383"/>
        <end position="629"/>
    </location>
</feature>
<evidence type="ECO:0000313" key="15">
    <source>
        <dbReference type="Proteomes" id="UP000663722"/>
    </source>
</evidence>
<dbReference type="Gene3D" id="3.30.565.10">
    <property type="entry name" value="Histidine kinase-like ATPase, C-terminal domain"/>
    <property type="match status" value="1"/>
</dbReference>
<keyword evidence="5" id="KW-0808">Transferase</keyword>
<dbReference type="KEGG" id="dmm:dnm_032660"/>
<dbReference type="SUPFAM" id="SSF55785">
    <property type="entry name" value="PYP-like sensor domain (PAS domain)"/>
    <property type="match status" value="1"/>
</dbReference>
<keyword evidence="10" id="KW-0472">Membrane</keyword>
<dbReference type="InterPro" id="IPR036097">
    <property type="entry name" value="HisK_dim/P_sf"/>
</dbReference>
<dbReference type="GO" id="GO:0000155">
    <property type="term" value="F:phosphorelay sensor kinase activity"/>
    <property type="evidence" value="ECO:0007669"/>
    <property type="project" value="InterPro"/>
</dbReference>
<dbReference type="InterPro" id="IPR036890">
    <property type="entry name" value="HATPase_C_sf"/>
</dbReference>
<feature type="domain" description="HAMP" evidence="13">
    <location>
        <begin position="178"/>
        <end position="237"/>
    </location>
</feature>
<evidence type="ECO:0000256" key="5">
    <source>
        <dbReference type="ARBA" id="ARBA00022679"/>
    </source>
</evidence>
<reference evidence="14" key="1">
    <citation type="journal article" date="2021" name="Microb. Physiol.">
        <title>Proteogenomic Insights into the Physiology of Marine, Sulfate-Reducing, Filamentous Desulfonema limicola and Desulfonema magnum.</title>
        <authorList>
            <person name="Schnaars V."/>
            <person name="Wohlbrand L."/>
            <person name="Scheve S."/>
            <person name="Hinrichs C."/>
            <person name="Reinhardt R."/>
            <person name="Rabus R."/>
        </authorList>
    </citation>
    <scope>NUCLEOTIDE SEQUENCE</scope>
    <source>
        <strain evidence="14">4be13</strain>
    </source>
</reference>
<keyword evidence="15" id="KW-1185">Reference proteome</keyword>
<dbReference type="InterPro" id="IPR033414">
    <property type="entry name" value="Sensor_dom"/>
</dbReference>
<dbReference type="PRINTS" id="PR00344">
    <property type="entry name" value="BCTRLSENSOR"/>
</dbReference>
<dbReference type="InterPro" id="IPR003660">
    <property type="entry name" value="HAMP_dom"/>
</dbReference>
<dbReference type="RefSeq" id="WP_207682523.1">
    <property type="nucleotide sequence ID" value="NZ_CP061800.1"/>
</dbReference>
<evidence type="ECO:0000256" key="2">
    <source>
        <dbReference type="ARBA" id="ARBA00004370"/>
    </source>
</evidence>
<keyword evidence="10" id="KW-1133">Transmembrane helix</keyword>
<dbReference type="InterPro" id="IPR005467">
    <property type="entry name" value="His_kinase_dom"/>
</dbReference>
<dbReference type="InterPro" id="IPR003594">
    <property type="entry name" value="HATPase_dom"/>
</dbReference>
<feature type="domain" description="PAS" evidence="12">
    <location>
        <begin position="249"/>
        <end position="318"/>
    </location>
</feature>
<keyword evidence="8" id="KW-0067">ATP-binding</keyword>
<evidence type="ECO:0000256" key="4">
    <source>
        <dbReference type="ARBA" id="ARBA00022553"/>
    </source>
</evidence>
<gene>
    <name evidence="14" type="ORF">dnm_032660</name>
</gene>
<dbReference type="CDD" id="cd00130">
    <property type="entry name" value="PAS"/>
    <property type="match status" value="1"/>
</dbReference>
<dbReference type="SUPFAM" id="SSF47384">
    <property type="entry name" value="Homodimeric domain of signal transducing histidine kinase"/>
    <property type="match status" value="1"/>
</dbReference>
<evidence type="ECO:0000259" key="11">
    <source>
        <dbReference type="PROSITE" id="PS50109"/>
    </source>
</evidence>
<keyword evidence="9" id="KW-0902">Two-component regulatory system</keyword>
<evidence type="ECO:0000256" key="6">
    <source>
        <dbReference type="ARBA" id="ARBA00022741"/>
    </source>
</evidence>
<evidence type="ECO:0000256" key="1">
    <source>
        <dbReference type="ARBA" id="ARBA00000085"/>
    </source>
</evidence>
<comment type="catalytic activity">
    <reaction evidence="1">
        <text>ATP + protein L-histidine = ADP + protein N-phospho-L-histidine.</text>
        <dbReference type="EC" id="2.7.13.3"/>
    </reaction>
</comment>
<dbReference type="NCBIfam" id="TIGR00229">
    <property type="entry name" value="sensory_box"/>
    <property type="match status" value="1"/>
</dbReference>
<dbReference type="InterPro" id="IPR000014">
    <property type="entry name" value="PAS"/>
</dbReference>
<keyword evidence="6" id="KW-0547">Nucleotide-binding</keyword>
<dbReference type="GO" id="GO:0006355">
    <property type="term" value="P:regulation of DNA-templated transcription"/>
    <property type="evidence" value="ECO:0007669"/>
    <property type="project" value="InterPro"/>
</dbReference>
<name>A0A975GMS4_9BACT</name>
<dbReference type="InterPro" id="IPR035965">
    <property type="entry name" value="PAS-like_dom_sf"/>
</dbReference>
<dbReference type="SMART" id="SM00388">
    <property type="entry name" value="HisKA"/>
    <property type="match status" value="1"/>
</dbReference>
<dbReference type="InterPro" id="IPR013767">
    <property type="entry name" value="PAS_fold"/>
</dbReference>
<sequence length="639" mass="73003">MLSEIFSHPLRYREHPLAYRLLFYILLFSSFFTILDTAFQLYLDYRNDVGIIEERLEEIGASHVPGLSNSLWHYDDQLTEAQLNGILRLPDIQYLEIRTEQGEPLTTIGKAHKKNDVISHQFPLVYKKKNIPRIGTLYVAATLEGVYQRLHGKILVILGTQAVKTFLVSAFIIFIFQYLIARHLKTVARYSQQIDFNHLDHSLTLNRPHSHGSYPDELDQVVNAVNKMRVNLIRDIAARKHAENELRQVKNYLNNIINSMPSVLVGTDQEKCVMYWNFEAEKITGISAKEARGQRMENFFPQLKEHIEKINSAMISKTPQKAAKVMTRLNGDTHYFDIMFYPLIANGVKGVILRMDDVTERVRLEEMLVQSEKMMSVGGLAAGMAHEINNPLGGILQSAQNISRRISSELPKNMEVARECGTDLRTIQAYMEQRGIIKFLDGIRTSGKRAANIINDMLRFSRPGESRLIQVRLAELLDKTVSLAAHDYDLKKKYDFRHIRIVREFEPDLPEIFCVPTEIEQVILNLLRNAAQAMTDKKDNTTLPCIILRLYQDGDMICIEVEDNGPGMDEKNCKRAFEPFFTTKTVGIGTGLGLSVSYFIINNNHKGTMTAESLQGKGTKIIIRLPIYRGENPNGNEYH</sequence>
<dbReference type="InterPro" id="IPR004358">
    <property type="entry name" value="Sig_transdc_His_kin-like_C"/>
</dbReference>
<dbReference type="Pfam" id="PF00989">
    <property type="entry name" value="PAS"/>
    <property type="match status" value="1"/>
</dbReference>
<keyword evidence="4" id="KW-0597">Phosphoprotein</keyword>
<dbReference type="SMART" id="SM00387">
    <property type="entry name" value="HATPase_c"/>
    <property type="match status" value="1"/>
</dbReference>
<dbReference type="Gene3D" id="3.30.450.20">
    <property type="entry name" value="PAS domain"/>
    <property type="match status" value="1"/>
</dbReference>
<keyword evidence="7 14" id="KW-0418">Kinase</keyword>